<dbReference type="AlphaFoldDB" id="A0A816N1P3"/>
<feature type="non-terminal residue" evidence="1">
    <location>
        <position position="140"/>
    </location>
</feature>
<evidence type="ECO:0000313" key="1">
    <source>
        <dbReference type="EMBL" id="CAF2032492.1"/>
    </source>
</evidence>
<proteinExistence type="predicted"/>
<name>A0A816N1P3_9BILA</name>
<comment type="caution">
    <text evidence="1">The sequence shown here is derived from an EMBL/GenBank/DDBJ whole genome shotgun (WGS) entry which is preliminary data.</text>
</comment>
<protein>
    <submittedName>
        <fullName evidence="1">Uncharacterized protein</fullName>
    </submittedName>
</protein>
<organism evidence="1 2">
    <name type="scientific">Rotaria magnacalcarata</name>
    <dbReference type="NCBI Taxonomy" id="392030"/>
    <lineage>
        <taxon>Eukaryota</taxon>
        <taxon>Metazoa</taxon>
        <taxon>Spiralia</taxon>
        <taxon>Gnathifera</taxon>
        <taxon>Rotifera</taxon>
        <taxon>Eurotatoria</taxon>
        <taxon>Bdelloidea</taxon>
        <taxon>Philodinida</taxon>
        <taxon>Philodinidae</taxon>
        <taxon>Rotaria</taxon>
    </lineage>
</organism>
<dbReference type="EMBL" id="CAJNRG010001314">
    <property type="protein sequence ID" value="CAF2032492.1"/>
    <property type="molecule type" value="Genomic_DNA"/>
</dbReference>
<reference evidence="1" key="1">
    <citation type="submission" date="2021-02" db="EMBL/GenBank/DDBJ databases">
        <authorList>
            <person name="Nowell W R."/>
        </authorList>
    </citation>
    <scope>NUCLEOTIDE SEQUENCE</scope>
</reference>
<dbReference type="Proteomes" id="UP000663887">
    <property type="component" value="Unassembled WGS sequence"/>
</dbReference>
<evidence type="ECO:0000313" key="2">
    <source>
        <dbReference type="Proteomes" id="UP000663887"/>
    </source>
</evidence>
<accession>A0A816N1P3</accession>
<gene>
    <name evidence="1" type="ORF">XDN619_LOCUS5245</name>
</gene>
<sequence>VSPSDPELNSASNASKSVGRLTRHGTYIHFNDVTTNTVVQSFDCGWASEVTYTGYTIVIRFLTAPWTMGHSYYVTFDSGPESAPITVSSFWFFNIWDPGLSSSTTTTTTPPTTGIITTRGVSTSTVNTLACSFHLSLMSP</sequence>